<reference evidence="1" key="2">
    <citation type="journal article" date="2015" name="Data Brief">
        <title>Shoot transcriptome of the giant reed, Arundo donax.</title>
        <authorList>
            <person name="Barrero R.A."/>
            <person name="Guerrero F.D."/>
            <person name="Moolhuijzen P."/>
            <person name="Goolsby J.A."/>
            <person name="Tidwell J."/>
            <person name="Bellgard S.E."/>
            <person name="Bellgard M.I."/>
        </authorList>
    </citation>
    <scope>NUCLEOTIDE SEQUENCE</scope>
    <source>
        <tissue evidence="1">Shoot tissue taken approximately 20 cm above the soil surface</tissue>
    </source>
</reference>
<evidence type="ECO:0000313" key="1">
    <source>
        <dbReference type="EMBL" id="JAD70555.1"/>
    </source>
</evidence>
<organism evidence="1">
    <name type="scientific">Arundo donax</name>
    <name type="common">Giant reed</name>
    <name type="synonym">Donax arundinaceus</name>
    <dbReference type="NCBI Taxonomy" id="35708"/>
    <lineage>
        <taxon>Eukaryota</taxon>
        <taxon>Viridiplantae</taxon>
        <taxon>Streptophyta</taxon>
        <taxon>Embryophyta</taxon>
        <taxon>Tracheophyta</taxon>
        <taxon>Spermatophyta</taxon>
        <taxon>Magnoliopsida</taxon>
        <taxon>Liliopsida</taxon>
        <taxon>Poales</taxon>
        <taxon>Poaceae</taxon>
        <taxon>PACMAD clade</taxon>
        <taxon>Arundinoideae</taxon>
        <taxon>Arundineae</taxon>
        <taxon>Arundo</taxon>
    </lineage>
</organism>
<dbReference type="EMBL" id="GBRH01227340">
    <property type="protein sequence ID" value="JAD70555.1"/>
    <property type="molecule type" value="Transcribed_RNA"/>
</dbReference>
<accession>A0A0A9CAX7</accession>
<protein>
    <submittedName>
        <fullName evidence="1">Uncharacterized protein</fullName>
    </submittedName>
</protein>
<reference evidence="1" key="1">
    <citation type="submission" date="2014-09" db="EMBL/GenBank/DDBJ databases">
        <authorList>
            <person name="Magalhaes I.L.F."/>
            <person name="Oliveira U."/>
            <person name="Santos F.R."/>
            <person name="Vidigal T.H.D.A."/>
            <person name="Brescovit A.D."/>
            <person name="Santos A.J."/>
        </authorList>
    </citation>
    <scope>NUCLEOTIDE SEQUENCE</scope>
    <source>
        <tissue evidence="1">Shoot tissue taken approximately 20 cm above the soil surface</tissue>
    </source>
</reference>
<name>A0A0A9CAX7_ARUDO</name>
<sequence length="32" mass="3821">MGFGYLRKLLENRRITLIKITSYSHSSFDRSM</sequence>
<dbReference type="AlphaFoldDB" id="A0A0A9CAX7"/>
<proteinExistence type="predicted"/>